<feature type="chain" id="PRO_5006615742" description="LTXXQ motif protein" evidence="1">
    <location>
        <begin position="23"/>
        <end position="120"/>
    </location>
</feature>
<keyword evidence="3" id="KW-1185">Reference proteome</keyword>
<protein>
    <recommendedName>
        <fullName evidence="4">LTXXQ motif protein</fullName>
    </recommendedName>
</protein>
<dbReference type="AlphaFoldDB" id="A0A0S3PTX8"/>
<evidence type="ECO:0000256" key="1">
    <source>
        <dbReference type="SAM" id="SignalP"/>
    </source>
</evidence>
<dbReference type="EMBL" id="AP014946">
    <property type="protein sequence ID" value="BAT59384.1"/>
    <property type="molecule type" value="Genomic_DNA"/>
</dbReference>
<reference evidence="2 3" key="1">
    <citation type="submission" date="2015-08" db="EMBL/GenBank/DDBJ databases">
        <title>Investigation of the bacterial diversity of lava forest soil.</title>
        <authorList>
            <person name="Lee J.S."/>
        </authorList>
    </citation>
    <scope>NUCLEOTIDE SEQUENCE [LARGE SCALE GENOMIC DNA]</scope>
    <source>
        <strain evidence="2 3">GJW-30</strain>
    </source>
</reference>
<proteinExistence type="predicted"/>
<dbReference type="OrthoDB" id="8138983at2"/>
<dbReference type="Proteomes" id="UP000236884">
    <property type="component" value="Chromosome"/>
</dbReference>
<sequence length="120" mass="12593">MLRAALAGALLFVAASLGSATAGEVSEGQIAQAKAALSLTSEQERHWPRVAAAIRSFSRDSDRVESGEAGMGEKLKHQVVGAKRVLAAAMPLIKTMTPEQKRTAAGLVRMMGYASLASRI</sequence>
<accession>A0A0S3PTX8</accession>
<dbReference type="KEGG" id="vgo:GJW-30_1_01916"/>
<organism evidence="2 3">
    <name type="scientific">Variibacter gotjawalensis</name>
    <dbReference type="NCBI Taxonomy" id="1333996"/>
    <lineage>
        <taxon>Bacteria</taxon>
        <taxon>Pseudomonadati</taxon>
        <taxon>Pseudomonadota</taxon>
        <taxon>Alphaproteobacteria</taxon>
        <taxon>Hyphomicrobiales</taxon>
        <taxon>Nitrobacteraceae</taxon>
        <taxon>Variibacter</taxon>
    </lineage>
</organism>
<evidence type="ECO:0000313" key="3">
    <source>
        <dbReference type="Proteomes" id="UP000236884"/>
    </source>
</evidence>
<gene>
    <name evidence="2" type="ORF">GJW-30_1_01916</name>
</gene>
<name>A0A0S3PTX8_9BRAD</name>
<feature type="signal peptide" evidence="1">
    <location>
        <begin position="1"/>
        <end position="22"/>
    </location>
</feature>
<evidence type="ECO:0000313" key="2">
    <source>
        <dbReference type="EMBL" id="BAT59384.1"/>
    </source>
</evidence>
<keyword evidence="1" id="KW-0732">Signal</keyword>
<evidence type="ECO:0008006" key="4">
    <source>
        <dbReference type="Google" id="ProtNLM"/>
    </source>
</evidence>